<gene>
    <name evidence="1" type="ORF">ATY40_BA7503028</name>
</gene>
<evidence type="ECO:0000313" key="1">
    <source>
        <dbReference type="EMBL" id="ANZ75121.1"/>
    </source>
</evidence>
<name>A0A1B2JAV0_PICPA</name>
<accession>A0A1B2JAV0</accession>
<protein>
    <submittedName>
        <fullName evidence="1">BA75_03028T0</fullName>
    </submittedName>
</protein>
<dbReference type="Pfam" id="PF17235">
    <property type="entry name" value="STD1"/>
    <property type="match status" value="1"/>
</dbReference>
<sequence>MHSAGVGVSHFNISPACVITTFTPPTKPFCQMFSHGNYLTPNEFKQKARSQVLQQFGNNISFVRAPPVSSASSLRSEVYSRSSNGGYVFNDQRSLESSNSIDTHHYYNNVTLPPLRPPARQFMISTVLEDLSQEISCSNNIDNLGLLVYSQLSSLNLTDVVDWELNTVRCLLLLSEIPHCWANKMDYHNIPPIRLSNSHASKDTIIPEIYKSEIIKVQEKTPHTQFSRIVRRKIQGDLDSPVFELKLLPTNPTDSEFVDFLVHSNLYKEFKLESSFKRQVAIVSVSKARKLQTETENSNPDETLGLIYLAIGLQNYFLNILVASLTLFEFHYAVCEILTKERKLSKSEHETLWNNIREKNYAKISKLW</sequence>
<organism evidence="1 2">
    <name type="scientific">Komagataella pastoris</name>
    <name type="common">Yeast</name>
    <name type="synonym">Pichia pastoris</name>
    <dbReference type="NCBI Taxonomy" id="4922"/>
    <lineage>
        <taxon>Eukaryota</taxon>
        <taxon>Fungi</taxon>
        <taxon>Dikarya</taxon>
        <taxon>Ascomycota</taxon>
        <taxon>Saccharomycotina</taxon>
        <taxon>Pichiomycetes</taxon>
        <taxon>Pichiales</taxon>
        <taxon>Pichiaceae</taxon>
        <taxon>Komagataella</taxon>
    </lineage>
</organism>
<dbReference type="AlphaFoldDB" id="A0A1B2JAV0"/>
<dbReference type="InterPro" id="IPR035189">
    <property type="entry name" value="Std1/Mth1"/>
</dbReference>
<keyword evidence="2" id="KW-1185">Reference proteome</keyword>
<dbReference type="OrthoDB" id="4081967at2759"/>
<proteinExistence type="predicted"/>
<dbReference type="EMBL" id="CP014585">
    <property type="protein sequence ID" value="ANZ75121.1"/>
    <property type="molecule type" value="Genomic_DNA"/>
</dbReference>
<evidence type="ECO:0000313" key="2">
    <source>
        <dbReference type="Proteomes" id="UP000094565"/>
    </source>
</evidence>
<reference evidence="1 2" key="1">
    <citation type="submission" date="2016-02" db="EMBL/GenBank/DDBJ databases">
        <title>Comparative genomic and transcriptomic foundation for Pichia pastoris.</title>
        <authorList>
            <person name="Love K.R."/>
            <person name="Shah K.A."/>
            <person name="Whittaker C.A."/>
            <person name="Wu J."/>
            <person name="Bartlett M.C."/>
            <person name="Ma D."/>
            <person name="Leeson R.L."/>
            <person name="Priest M."/>
            <person name="Young S.K."/>
            <person name="Love J.C."/>
        </authorList>
    </citation>
    <scope>NUCLEOTIDE SEQUENCE [LARGE SCALE GENOMIC DNA]</scope>
    <source>
        <strain evidence="1 2">ATCC 28485</strain>
    </source>
</reference>
<dbReference type="Proteomes" id="UP000094565">
    <property type="component" value="Chromosome 2"/>
</dbReference>